<keyword evidence="4 7" id="KW-0949">S-adenosyl-L-methionine</keyword>
<dbReference type="AlphaFoldDB" id="A0AAJ6P5H6"/>
<evidence type="ECO:0000256" key="7">
    <source>
        <dbReference type="PROSITE-ProRule" id="PRU01016"/>
    </source>
</evidence>
<evidence type="ECO:0000256" key="2">
    <source>
        <dbReference type="ARBA" id="ARBA00022603"/>
    </source>
</evidence>
<evidence type="ECO:0000256" key="4">
    <source>
        <dbReference type="ARBA" id="ARBA00022691"/>
    </source>
</evidence>
<dbReference type="Pfam" id="PF00145">
    <property type="entry name" value="DNA_methylase"/>
    <property type="match status" value="1"/>
</dbReference>
<dbReference type="PRINTS" id="PR00105">
    <property type="entry name" value="C5METTRFRASE"/>
</dbReference>
<organism evidence="9 10">
    <name type="scientific">Acinetobacter vivianii</name>
    <dbReference type="NCBI Taxonomy" id="1776742"/>
    <lineage>
        <taxon>Bacteria</taxon>
        <taxon>Pseudomonadati</taxon>
        <taxon>Pseudomonadota</taxon>
        <taxon>Gammaproteobacteria</taxon>
        <taxon>Moraxellales</taxon>
        <taxon>Moraxellaceae</taxon>
        <taxon>Acinetobacter</taxon>
    </lineage>
</organism>
<dbReference type="PANTHER" id="PTHR46098:SF1">
    <property type="entry name" value="TRNA (CYTOSINE(38)-C(5))-METHYLTRANSFERASE"/>
    <property type="match status" value="1"/>
</dbReference>
<dbReference type="PANTHER" id="PTHR46098">
    <property type="entry name" value="TRNA (CYTOSINE(38)-C(5))-METHYLTRANSFERASE"/>
    <property type="match status" value="1"/>
</dbReference>
<dbReference type="GO" id="GO:0009307">
    <property type="term" value="P:DNA restriction-modification system"/>
    <property type="evidence" value="ECO:0007669"/>
    <property type="project" value="UniProtKB-KW"/>
</dbReference>
<dbReference type="NCBIfam" id="TIGR00675">
    <property type="entry name" value="dcm"/>
    <property type="match status" value="1"/>
</dbReference>
<comment type="catalytic activity">
    <reaction evidence="6">
        <text>a 2'-deoxycytidine in DNA + S-adenosyl-L-methionine = a 5-methyl-2'-deoxycytidine in DNA + S-adenosyl-L-homocysteine + H(+)</text>
        <dbReference type="Rhea" id="RHEA:13681"/>
        <dbReference type="Rhea" id="RHEA-COMP:11369"/>
        <dbReference type="Rhea" id="RHEA-COMP:11370"/>
        <dbReference type="ChEBI" id="CHEBI:15378"/>
        <dbReference type="ChEBI" id="CHEBI:57856"/>
        <dbReference type="ChEBI" id="CHEBI:59789"/>
        <dbReference type="ChEBI" id="CHEBI:85452"/>
        <dbReference type="ChEBI" id="CHEBI:85454"/>
        <dbReference type="EC" id="2.1.1.37"/>
    </reaction>
</comment>
<evidence type="ECO:0000256" key="5">
    <source>
        <dbReference type="ARBA" id="ARBA00022747"/>
    </source>
</evidence>
<dbReference type="KEGG" id="aviv:LF296_01045"/>
<evidence type="ECO:0000313" key="10">
    <source>
        <dbReference type="Proteomes" id="UP001199528"/>
    </source>
</evidence>
<comment type="similarity">
    <text evidence="7 8">Belongs to the class I-like SAM-binding methyltransferase superfamily. C5-methyltransferase family.</text>
</comment>
<evidence type="ECO:0000256" key="8">
    <source>
        <dbReference type="RuleBase" id="RU000416"/>
    </source>
</evidence>
<dbReference type="GO" id="GO:0003886">
    <property type="term" value="F:DNA (cytosine-5-)-methyltransferase activity"/>
    <property type="evidence" value="ECO:0007669"/>
    <property type="project" value="UniProtKB-EC"/>
</dbReference>
<accession>A0AAJ6P5H6</accession>
<evidence type="ECO:0000313" key="9">
    <source>
        <dbReference type="EMBL" id="WDZ51430.1"/>
    </source>
</evidence>
<keyword evidence="3 7" id="KW-0808">Transferase</keyword>
<dbReference type="GO" id="GO:0032259">
    <property type="term" value="P:methylation"/>
    <property type="evidence" value="ECO:0007669"/>
    <property type="project" value="UniProtKB-KW"/>
</dbReference>
<name>A0AAJ6P5H6_9GAMM</name>
<reference evidence="9" key="1">
    <citation type="journal article" date="2022" name="Front Environ Sci">
        <title>Complete genome sequence analysis of a novel alkane-degrading bacterial strain, Acinetobacter vivianii KJ-1, and its diesel degradation ability.</title>
        <authorList>
            <person name="Zhang Y."/>
            <person name="Song F."/>
            <person name="Wang J."/>
            <person name="Zhao Q."/>
            <person name="Zheng L."/>
            <person name="Wang Z."/>
            <person name="Zhang X."/>
            <person name="Gao Y."/>
            <person name="Chen G."/>
            <person name="Huang Y."/>
        </authorList>
    </citation>
    <scope>NUCLEOTIDE SEQUENCE</scope>
    <source>
        <strain evidence="9">KJ-1</strain>
    </source>
</reference>
<evidence type="ECO:0000256" key="3">
    <source>
        <dbReference type="ARBA" id="ARBA00022679"/>
    </source>
</evidence>
<dbReference type="InterPro" id="IPR029063">
    <property type="entry name" value="SAM-dependent_MTases_sf"/>
</dbReference>
<dbReference type="InterPro" id="IPR050750">
    <property type="entry name" value="C5-MTase"/>
</dbReference>
<dbReference type="Proteomes" id="UP001199528">
    <property type="component" value="Chromosome"/>
</dbReference>
<evidence type="ECO:0000256" key="6">
    <source>
        <dbReference type="ARBA" id="ARBA00047422"/>
    </source>
</evidence>
<dbReference type="EC" id="2.1.1.37" evidence="1"/>
<keyword evidence="5" id="KW-0680">Restriction system</keyword>
<dbReference type="InterPro" id="IPR001525">
    <property type="entry name" value="C5_MeTfrase"/>
</dbReference>
<dbReference type="Gene3D" id="3.40.50.150">
    <property type="entry name" value="Vaccinia Virus protein VP39"/>
    <property type="match status" value="1"/>
</dbReference>
<reference evidence="9" key="2">
    <citation type="submission" date="2023-02" db="EMBL/GenBank/DDBJ databases">
        <authorList>
            <person name="Huang Y."/>
            <person name="Zhang Y."/>
            <person name="Zhang T."/>
            <person name="Wang J."/>
        </authorList>
    </citation>
    <scope>NUCLEOTIDE SEQUENCE</scope>
    <source>
        <strain evidence="9">KJ-1</strain>
    </source>
</reference>
<keyword evidence="2 7" id="KW-0489">Methyltransferase</keyword>
<dbReference type="EMBL" id="CP085083">
    <property type="protein sequence ID" value="WDZ51430.1"/>
    <property type="molecule type" value="Genomic_DNA"/>
</dbReference>
<dbReference type="RefSeq" id="WP_081406451.1">
    <property type="nucleotide sequence ID" value="NZ_CP085083.1"/>
</dbReference>
<feature type="active site" evidence="7">
    <location>
        <position position="79"/>
    </location>
</feature>
<sequence>MAEIIDSKYRVASFFAGIGGFDLGLERANMQVVFQCEINTFCSSVLKKNWPDIPLHDDINTLSSLDIPRSNVWCGGFPCQDVSLANQGKRKGLSGERSGLFFTYARLIKERKPDWIIIENVPGLLNSNNGEDFRTVIETLDELGYGLSWRVLDAKYFGTPQRRRRVYIVGSFGDMRSARVLFDSSAIKFSHSPSRREESANSTRYVDSLPEANIYSIQHAGIGRKPSAGPQAKGYRNDGETYTLDSRGSSDAVCSPNAPFRVRKSSRFSKELDSRRFRAIGNAVAVPIIEWIGNRIILIDKETKPV</sequence>
<protein>
    <recommendedName>
        <fullName evidence="1">DNA (cytosine-5-)-methyltransferase</fullName>
        <ecNumber evidence="1">2.1.1.37</ecNumber>
    </recommendedName>
</protein>
<dbReference type="PROSITE" id="PS51679">
    <property type="entry name" value="SAM_MT_C5"/>
    <property type="match status" value="1"/>
</dbReference>
<evidence type="ECO:0000256" key="1">
    <source>
        <dbReference type="ARBA" id="ARBA00011975"/>
    </source>
</evidence>
<gene>
    <name evidence="9" type="primary">dcm</name>
    <name evidence="9" type="ORF">LF296_01045</name>
</gene>
<proteinExistence type="inferred from homology"/>
<dbReference type="SUPFAM" id="SSF53335">
    <property type="entry name" value="S-adenosyl-L-methionine-dependent methyltransferases"/>
    <property type="match status" value="1"/>
</dbReference>